<evidence type="ECO:0000313" key="4">
    <source>
        <dbReference type="Proteomes" id="UP001431776"/>
    </source>
</evidence>
<feature type="transmembrane region" description="Helical" evidence="1">
    <location>
        <begin position="12"/>
        <end position="31"/>
    </location>
</feature>
<dbReference type="PANTHER" id="PTHR33371:SF4">
    <property type="entry name" value="INTERMEMBRANE PHOSPHOLIPID TRANSPORT SYSTEM BINDING PROTEIN MLAD"/>
    <property type="match status" value="1"/>
</dbReference>
<name>A0AAW6U057_9BACT</name>
<dbReference type="EMBL" id="JASCXX010000034">
    <property type="protein sequence ID" value="MDI6451373.1"/>
    <property type="molecule type" value="Genomic_DNA"/>
</dbReference>
<reference evidence="3" key="1">
    <citation type="submission" date="2023-05" db="EMBL/GenBank/DDBJ databases">
        <title>Anaerotaeda fermentans gen. nov., sp. nov., a novel anaerobic planctomycete of the new family within the order Sedimentisphaerales isolated from Taman Peninsula, Russia.</title>
        <authorList>
            <person name="Khomyakova M.A."/>
            <person name="Merkel A.Y."/>
            <person name="Slobodkin A.I."/>
        </authorList>
    </citation>
    <scope>NUCLEOTIDE SEQUENCE</scope>
    <source>
        <strain evidence="3">M17dextr</strain>
    </source>
</reference>
<organism evidence="3 4">
    <name type="scientific">Anaerobaca lacustris</name>
    <dbReference type="NCBI Taxonomy" id="3044600"/>
    <lineage>
        <taxon>Bacteria</taxon>
        <taxon>Pseudomonadati</taxon>
        <taxon>Planctomycetota</taxon>
        <taxon>Phycisphaerae</taxon>
        <taxon>Sedimentisphaerales</taxon>
        <taxon>Anaerobacaceae</taxon>
        <taxon>Anaerobaca</taxon>
    </lineage>
</organism>
<dbReference type="InterPro" id="IPR052336">
    <property type="entry name" value="MlaD_Phospholipid_Transporter"/>
</dbReference>
<dbReference type="Pfam" id="PF02470">
    <property type="entry name" value="MlaD"/>
    <property type="match status" value="1"/>
</dbReference>
<gene>
    <name evidence="3" type="ORF">QJ522_20090</name>
</gene>
<keyword evidence="1" id="KW-0812">Transmembrane</keyword>
<keyword evidence="1" id="KW-0472">Membrane</keyword>
<keyword evidence="1" id="KW-1133">Transmembrane helix</keyword>
<evidence type="ECO:0000313" key="3">
    <source>
        <dbReference type="EMBL" id="MDI6451373.1"/>
    </source>
</evidence>
<dbReference type="InterPro" id="IPR003399">
    <property type="entry name" value="Mce/MlaD"/>
</dbReference>
<evidence type="ECO:0000259" key="2">
    <source>
        <dbReference type="Pfam" id="PF02470"/>
    </source>
</evidence>
<dbReference type="Proteomes" id="UP001431776">
    <property type="component" value="Unassembled WGS sequence"/>
</dbReference>
<dbReference type="PANTHER" id="PTHR33371">
    <property type="entry name" value="INTERMEMBRANE PHOSPHOLIPID TRANSPORT SYSTEM BINDING PROTEIN MLAD-RELATED"/>
    <property type="match status" value="1"/>
</dbReference>
<proteinExistence type="predicted"/>
<feature type="domain" description="Mce/MlaD" evidence="2">
    <location>
        <begin position="47"/>
        <end position="129"/>
    </location>
</feature>
<dbReference type="AlphaFoldDB" id="A0AAW6U057"/>
<accession>A0AAW6U057</accession>
<sequence length="333" mass="36276">MSDYESAQRRRDVIVGIFVIMGLAAFGWMIFKFGELPTAISRIRSFQVYVKFPSAPGVRKDTPVRFCGYQIGRVTAVMAPRILQDFHTGQEYHQALVVLSVDRNYADIPSNVEAKLMTRGLGSSYIELKVDPQKLPAPPLDPDRPETAFLMEGLTLQGSTGLTSEFFPEESQKKLNNLVDSIGAFIGNANDIIGDPDNKGNIKATLANMSTATANISAAMTRATELMDSAEATLAEYKSLAQAGTETLASVDVKAERLVGALVNTSADVSKAVSQLRLAMEKVNAGQGTAGRLVTDGRLYEKLLESTEQLNVLLKNFKELVDKVSEKGLRSIY</sequence>
<evidence type="ECO:0000256" key="1">
    <source>
        <dbReference type="SAM" id="Phobius"/>
    </source>
</evidence>
<dbReference type="RefSeq" id="WP_349246780.1">
    <property type="nucleotide sequence ID" value="NZ_JASCXX010000034.1"/>
</dbReference>
<comment type="caution">
    <text evidence="3">The sequence shown here is derived from an EMBL/GenBank/DDBJ whole genome shotgun (WGS) entry which is preliminary data.</text>
</comment>
<keyword evidence="4" id="KW-1185">Reference proteome</keyword>
<protein>
    <submittedName>
        <fullName evidence="3">MlaD family protein</fullName>
    </submittedName>
</protein>